<dbReference type="PANTHER" id="PTHR11161:SF71">
    <property type="entry name" value="NOSE RESISTANT-TO-FLUOXETINE PROTEIN N-TERMINAL DOMAIN-CONTAINING PROTEIN"/>
    <property type="match status" value="1"/>
</dbReference>
<evidence type="ECO:0000259" key="3">
    <source>
        <dbReference type="SMART" id="SM00703"/>
    </source>
</evidence>
<feature type="transmembrane region" description="Helical" evidence="1">
    <location>
        <begin position="474"/>
        <end position="494"/>
    </location>
</feature>
<proteinExistence type="predicted"/>
<feature type="domain" description="Nose resistant-to-fluoxetine protein N-terminal" evidence="3">
    <location>
        <begin position="57"/>
        <end position="219"/>
    </location>
</feature>
<dbReference type="OrthoDB" id="10006435at2759"/>
<dbReference type="GO" id="GO:0016747">
    <property type="term" value="F:acyltransferase activity, transferring groups other than amino-acyl groups"/>
    <property type="evidence" value="ECO:0007669"/>
    <property type="project" value="InterPro"/>
</dbReference>
<feature type="transmembrane region" description="Helical" evidence="1">
    <location>
        <begin position="304"/>
        <end position="325"/>
    </location>
</feature>
<feature type="transmembrane region" description="Helical" evidence="1">
    <location>
        <begin position="557"/>
        <end position="579"/>
    </location>
</feature>
<keyword evidence="1" id="KW-1133">Transmembrane helix</keyword>
<evidence type="ECO:0000256" key="1">
    <source>
        <dbReference type="SAM" id="Phobius"/>
    </source>
</evidence>
<dbReference type="InterPro" id="IPR006621">
    <property type="entry name" value="Nose-resist-to-fluoxetine_N"/>
</dbReference>
<feature type="signal peptide" evidence="2">
    <location>
        <begin position="1"/>
        <end position="24"/>
    </location>
</feature>
<keyword evidence="5" id="KW-1185">Reference proteome</keyword>
<organism evidence="4 5">
    <name type="scientific">Laodelphax striatellus</name>
    <name type="common">Small brown planthopper</name>
    <name type="synonym">Delphax striatella</name>
    <dbReference type="NCBI Taxonomy" id="195883"/>
    <lineage>
        <taxon>Eukaryota</taxon>
        <taxon>Metazoa</taxon>
        <taxon>Ecdysozoa</taxon>
        <taxon>Arthropoda</taxon>
        <taxon>Hexapoda</taxon>
        <taxon>Insecta</taxon>
        <taxon>Pterygota</taxon>
        <taxon>Neoptera</taxon>
        <taxon>Paraneoptera</taxon>
        <taxon>Hemiptera</taxon>
        <taxon>Auchenorrhyncha</taxon>
        <taxon>Fulgoroidea</taxon>
        <taxon>Delphacidae</taxon>
        <taxon>Criomorphinae</taxon>
        <taxon>Laodelphax</taxon>
    </lineage>
</organism>
<dbReference type="InterPro" id="IPR002656">
    <property type="entry name" value="Acyl_transf_3_dom"/>
</dbReference>
<keyword evidence="1" id="KW-0812">Transmembrane</keyword>
<protein>
    <recommendedName>
        <fullName evidence="3">Nose resistant-to-fluoxetine protein N-terminal domain-containing protein</fullName>
    </recommendedName>
</protein>
<sequence length="725" mass="82089">MPSLSRIQILAVITCLLLSEIANCDSNTTNVSNDFGGDFEPLTNFFFFPPFSDNISDAKCKLHSRIYQQELRKFTLWAVKMFDASTKFPTGILSGSHYDFGNFDECLQVKAQLGGELIAGKYCLAKLAFSPSDQEHLEIIEKTPSLQTYSYNESAWQTIKRFAVDPSKRIRHEVNWALCIPDSCHSRDLGVQLNEALQKAVTKFNFRGRISVDESNCQTADSAIPVTLTRGDITFLSIIGFCVTIVILCTMADLFTSISTLQKYRPSGYSEKLIEAFSASSNVHKLLTYSENPDGLDCLHGLKFISICLIIMGHRVMFALSTPIVNTDFIEGFYSKILAMNLLNGPIVVDTFFLISGFLVCHLLLEQYQNNKNINILVLYLHRYIRLTPVYIVLLAFYCTMFIKMGDGPLWTEKVGREMSRCQTTWWINLLYINNYVNVDNLCMFQSWYISADFHLFMIAPFIVKLISSRPKFGVTVLVILICVSTASTFWSIYHKNLDALLLLYIRTLENPLANQTFREVYMPTHTRATPYFIGIATAYILNRIRAKNIVIPKSIVWIGWLVSIFFVEATIYSAWYFYVPDSSYSALNSAIYGAGHHIMWTVGVCFMIIAMSTGNGAFIEPVFAWRPVITLSRLCYCAFLCHGGLQLYSVAALRNPISASLYNLTWFSMGDITLSFFAAFFLSLVFESPILRLESILRKKGLSSESNEDLTKKTDSLETVGKEI</sequence>
<feature type="transmembrane region" description="Helical" evidence="1">
    <location>
        <begin position="529"/>
        <end position="545"/>
    </location>
</feature>
<dbReference type="InterPro" id="IPR052728">
    <property type="entry name" value="O2_lipid_transport_reg"/>
</dbReference>
<accession>A0A482WJ83</accession>
<dbReference type="Pfam" id="PF01757">
    <property type="entry name" value="Acyl_transf_3"/>
    <property type="match status" value="1"/>
</dbReference>
<feature type="transmembrane region" description="Helical" evidence="1">
    <location>
        <begin position="673"/>
        <end position="692"/>
    </location>
</feature>
<evidence type="ECO:0000313" key="5">
    <source>
        <dbReference type="Proteomes" id="UP000291343"/>
    </source>
</evidence>
<feature type="chain" id="PRO_5019714070" description="Nose resistant-to-fluoxetine protein N-terminal domain-containing protein" evidence="2">
    <location>
        <begin position="25"/>
        <end position="725"/>
    </location>
</feature>
<feature type="transmembrane region" description="Helical" evidence="1">
    <location>
        <begin position="345"/>
        <end position="365"/>
    </location>
</feature>
<name>A0A482WJ83_LAOST</name>
<evidence type="ECO:0000256" key="2">
    <source>
        <dbReference type="SAM" id="SignalP"/>
    </source>
</evidence>
<feature type="transmembrane region" description="Helical" evidence="1">
    <location>
        <begin position="385"/>
        <end position="403"/>
    </location>
</feature>
<feature type="transmembrane region" description="Helical" evidence="1">
    <location>
        <begin position="599"/>
        <end position="620"/>
    </location>
</feature>
<keyword evidence="2" id="KW-0732">Signal</keyword>
<gene>
    <name evidence="4" type="ORF">LSTR_LSTR013406</name>
</gene>
<dbReference type="PANTHER" id="PTHR11161">
    <property type="entry name" value="O-ACYLTRANSFERASE"/>
    <property type="match status" value="1"/>
</dbReference>
<feature type="transmembrane region" description="Helical" evidence="1">
    <location>
        <begin position="448"/>
        <end position="467"/>
    </location>
</feature>
<dbReference type="InParanoid" id="A0A482WJ83"/>
<comment type="caution">
    <text evidence="4">The sequence shown here is derived from an EMBL/GenBank/DDBJ whole genome shotgun (WGS) entry which is preliminary data.</text>
</comment>
<dbReference type="AlphaFoldDB" id="A0A482WJ83"/>
<evidence type="ECO:0000313" key="4">
    <source>
        <dbReference type="EMBL" id="RZF33251.1"/>
    </source>
</evidence>
<dbReference type="Proteomes" id="UP000291343">
    <property type="component" value="Unassembled WGS sequence"/>
</dbReference>
<dbReference type="SMART" id="SM00703">
    <property type="entry name" value="NRF"/>
    <property type="match status" value="1"/>
</dbReference>
<dbReference type="FunCoup" id="A0A482WJ83">
    <property type="interactions" value="6"/>
</dbReference>
<feature type="transmembrane region" description="Helical" evidence="1">
    <location>
        <begin position="233"/>
        <end position="255"/>
    </location>
</feature>
<dbReference type="EMBL" id="QKKF02034379">
    <property type="protein sequence ID" value="RZF33251.1"/>
    <property type="molecule type" value="Genomic_DNA"/>
</dbReference>
<keyword evidence="1" id="KW-0472">Membrane</keyword>
<dbReference type="Pfam" id="PF20146">
    <property type="entry name" value="NRF"/>
    <property type="match status" value="1"/>
</dbReference>
<reference evidence="4 5" key="1">
    <citation type="journal article" date="2017" name="Gigascience">
        <title>Genome sequence of the small brown planthopper, Laodelphax striatellus.</title>
        <authorList>
            <person name="Zhu J."/>
            <person name="Jiang F."/>
            <person name="Wang X."/>
            <person name="Yang P."/>
            <person name="Bao Y."/>
            <person name="Zhao W."/>
            <person name="Wang W."/>
            <person name="Lu H."/>
            <person name="Wang Q."/>
            <person name="Cui N."/>
            <person name="Li J."/>
            <person name="Chen X."/>
            <person name="Luo L."/>
            <person name="Yu J."/>
            <person name="Kang L."/>
            <person name="Cui F."/>
        </authorList>
    </citation>
    <scope>NUCLEOTIDE SEQUENCE [LARGE SCALE GENOMIC DNA]</scope>
    <source>
        <strain evidence="4">Lst14</strain>
    </source>
</reference>
<feature type="transmembrane region" description="Helical" evidence="1">
    <location>
        <begin position="632"/>
        <end position="653"/>
    </location>
</feature>